<dbReference type="Pfam" id="PF21516">
    <property type="entry name" value="YqeH-like_C"/>
    <property type="match status" value="1"/>
</dbReference>
<dbReference type="CDD" id="cd01855">
    <property type="entry name" value="YqeH"/>
    <property type="match status" value="1"/>
</dbReference>
<dbReference type="InterPro" id="IPR027417">
    <property type="entry name" value="P-loop_NTPase"/>
</dbReference>
<dbReference type="InterPro" id="IPR052807">
    <property type="entry name" value="Mito_transl_resp_regulator"/>
</dbReference>
<dbReference type="Gene3D" id="3.40.50.300">
    <property type="entry name" value="P-loop containing nucleotide triphosphate hydrolases"/>
    <property type="match status" value="1"/>
</dbReference>
<gene>
    <name evidence="2" type="ORF">OXX778_LOCUS6370</name>
</gene>
<dbReference type="PANTHER" id="PTHR46406">
    <property type="entry name" value="NITRIC OXIDE-ASSOCIATED PROTEIN 1"/>
    <property type="match status" value="1"/>
</dbReference>
<evidence type="ECO:0000313" key="3">
    <source>
        <dbReference type="Proteomes" id="UP000663879"/>
    </source>
</evidence>
<dbReference type="EMBL" id="CAJNOC010000749">
    <property type="protein sequence ID" value="CAF0799083.1"/>
    <property type="molecule type" value="Genomic_DNA"/>
</dbReference>
<accession>A0A813SP15</accession>
<dbReference type="OrthoDB" id="1696305at2759"/>
<dbReference type="AlphaFoldDB" id="A0A813SP15"/>
<sequence>CLKLLKLKNFLSIDFQRNLRKKSIDDLTKQNEKLIQVVNKNINVDSVDLPPAAHLTLKSNPKLIDDIKIKELKFGLNYEKFENQLDQIEPKFSLNPFDLEEDPTYKRNSANCSGCGAYLQCNDKMKEGFIDAKKLKILSKKELNFTICFRCEYLKTTRKLLNVTAESFDYDKFIMEKIISQKKAHVIILVDLLDLPNSIYEGWSKLIRKDSGIDISILGNKFDLLPNTGPNFEKSIIECLLTQCSKKGLNGDQIKYVDLISAKTGFNIEKVISKFFKLWNDEGDVYLLGMANAGKSVLFNKLLSSDYCRPLASEALVRATTSFWPGTTLNNLKFPITLLTPKKDSLRRQRLEGDLKKLIEIEEKRRKRYEKDHDLKDAEVFGLVNTSFKKYSVIENEIDVENIQATYSMNEGVINEADNFENTNELKEKFKKDAREIYRPNFYKDKSTWFYDTPGVLGSQKILQNFSKKELEIVFPINVIMPRIYWMIPGQSLFVGGLIRLDLLESTNDERVLFSIMASPALPIINPFKTEEADGLYEKYYNEGNVLRVPHKNHIREEPLPQLKSKTFEISCIGNYKATSDIVFSCFGWTAVTSRPDVKAKIRAYTLGGDGLELREPSLLPYIVNFKRKWDRKDGLQKANGITIFKETVEIESINQNGKKLLSAKKGEIFNVANLSSKLKL</sequence>
<evidence type="ECO:0000313" key="2">
    <source>
        <dbReference type="EMBL" id="CAF0799083.1"/>
    </source>
</evidence>
<feature type="non-terminal residue" evidence="2">
    <location>
        <position position="1"/>
    </location>
</feature>
<protein>
    <recommendedName>
        <fullName evidence="1">NOA1/YqeH-like C-terminal domain-containing protein</fullName>
    </recommendedName>
</protein>
<feature type="domain" description="NOA1/YqeH-like C-terminal" evidence="1">
    <location>
        <begin position="527"/>
        <end position="615"/>
    </location>
</feature>
<dbReference type="InterPro" id="IPR048422">
    <property type="entry name" value="NOA1/YqeH-like_C"/>
</dbReference>
<keyword evidence="3" id="KW-1185">Reference proteome</keyword>
<dbReference type="Proteomes" id="UP000663879">
    <property type="component" value="Unassembled WGS sequence"/>
</dbReference>
<comment type="caution">
    <text evidence="2">The sequence shown here is derived from an EMBL/GenBank/DDBJ whole genome shotgun (WGS) entry which is preliminary data.</text>
</comment>
<dbReference type="SUPFAM" id="SSF52540">
    <property type="entry name" value="P-loop containing nucleoside triphosphate hydrolases"/>
    <property type="match status" value="1"/>
</dbReference>
<evidence type="ECO:0000259" key="1">
    <source>
        <dbReference type="Pfam" id="PF21516"/>
    </source>
</evidence>
<proteinExistence type="predicted"/>
<name>A0A813SP15_9BILA</name>
<organism evidence="2 3">
    <name type="scientific">Brachionus calyciflorus</name>
    <dbReference type="NCBI Taxonomy" id="104777"/>
    <lineage>
        <taxon>Eukaryota</taxon>
        <taxon>Metazoa</taxon>
        <taxon>Spiralia</taxon>
        <taxon>Gnathifera</taxon>
        <taxon>Rotifera</taxon>
        <taxon>Eurotatoria</taxon>
        <taxon>Monogononta</taxon>
        <taxon>Pseudotrocha</taxon>
        <taxon>Ploima</taxon>
        <taxon>Brachionidae</taxon>
        <taxon>Brachionus</taxon>
    </lineage>
</organism>
<reference evidence="2" key="1">
    <citation type="submission" date="2021-02" db="EMBL/GenBank/DDBJ databases">
        <authorList>
            <person name="Nowell W R."/>
        </authorList>
    </citation>
    <scope>NUCLEOTIDE SEQUENCE</scope>
    <source>
        <strain evidence="2">Ploen Becks lab</strain>
    </source>
</reference>
<dbReference type="PANTHER" id="PTHR46406:SF1">
    <property type="entry name" value="NITRIC OXIDE-ASSOCIATED PROTEIN 1"/>
    <property type="match status" value="1"/>
</dbReference>